<dbReference type="Pfam" id="PF13280">
    <property type="entry name" value="WYL"/>
    <property type="match status" value="1"/>
</dbReference>
<evidence type="ECO:0000256" key="2">
    <source>
        <dbReference type="ARBA" id="ARBA00023163"/>
    </source>
</evidence>
<evidence type="ECO:0000313" key="4">
    <source>
        <dbReference type="EMBL" id="ODM04279.1"/>
    </source>
</evidence>
<dbReference type="PIRSF" id="PIRSF016838">
    <property type="entry name" value="PafC"/>
    <property type="match status" value="1"/>
</dbReference>
<reference evidence="4 5" key="1">
    <citation type="submission" date="2016-07" db="EMBL/GenBank/DDBJ databases">
        <title>Characterization of isolates of Eisenbergiella tayi derived from blood cultures, using whole genome sequencing.</title>
        <authorList>
            <person name="Burdz T."/>
            <person name="Wiebe D."/>
            <person name="Huynh C."/>
            <person name="Bernard K."/>
        </authorList>
    </citation>
    <scope>NUCLEOTIDE SEQUENCE [LARGE SCALE GENOMIC DNA]</scope>
    <source>
        <strain evidence="4 5">NML 110608</strain>
    </source>
</reference>
<evidence type="ECO:0000256" key="1">
    <source>
        <dbReference type="ARBA" id="ARBA00023015"/>
    </source>
</evidence>
<dbReference type="InterPro" id="IPR013196">
    <property type="entry name" value="HTH_11"/>
</dbReference>
<gene>
    <name evidence="4" type="ORF">BEI61_05083</name>
</gene>
<dbReference type="InterPro" id="IPR051534">
    <property type="entry name" value="CBASS_pafABC_assoc_protein"/>
</dbReference>
<dbReference type="InterPro" id="IPR028349">
    <property type="entry name" value="PafC-like"/>
</dbReference>
<dbReference type="Proteomes" id="UP000094067">
    <property type="component" value="Unassembled WGS sequence"/>
</dbReference>
<dbReference type="PANTHER" id="PTHR34580">
    <property type="match status" value="1"/>
</dbReference>
<sequence>MKIDRLMAILTILLRQEKITAPELADRLEVSRRTISRDLDVLCQAGIPVVTELGYGGGISLSPGFKIDASLLTEKERDALITGIRGLDSVMTAPLAEGLREKLRMLPGKDTQAQETVNIDLASYYKNSLTAKLDLLKAAIREHRLVSFTYYYRKGEGRRLAEPYRIVFQWSSWYLLAYCREREDFRLFKLNRLWEAECLEETFSPRTVPEEKLDAFRHFTDEIRLRARFSEGVKFRLIEEYGPSSFTRLEDGTLLVEDLGFTNYPVLLEWALSFGSNIEVLEPEQLRQDIRKEASRILDRYDNPGETPDGNE</sequence>
<dbReference type="InterPro" id="IPR036388">
    <property type="entry name" value="WH-like_DNA-bd_sf"/>
</dbReference>
<keyword evidence="1" id="KW-0805">Transcription regulation</keyword>
<dbReference type="Pfam" id="PF25583">
    <property type="entry name" value="WCX"/>
    <property type="match status" value="1"/>
</dbReference>
<dbReference type="InterPro" id="IPR036390">
    <property type="entry name" value="WH_DNA-bd_sf"/>
</dbReference>
<comment type="caution">
    <text evidence="4">The sequence shown here is derived from an EMBL/GenBank/DDBJ whole genome shotgun (WGS) entry which is preliminary data.</text>
</comment>
<proteinExistence type="predicted"/>
<dbReference type="Gene3D" id="1.10.10.10">
    <property type="entry name" value="Winged helix-like DNA-binding domain superfamily/Winged helix DNA-binding domain"/>
    <property type="match status" value="1"/>
</dbReference>
<dbReference type="Pfam" id="PF08279">
    <property type="entry name" value="HTH_11"/>
    <property type="match status" value="1"/>
</dbReference>
<feature type="domain" description="HTH deoR-type" evidence="3">
    <location>
        <begin position="2"/>
        <end position="60"/>
    </location>
</feature>
<organism evidence="4 5">
    <name type="scientific">Eisenbergiella tayi</name>
    <dbReference type="NCBI Taxonomy" id="1432052"/>
    <lineage>
        <taxon>Bacteria</taxon>
        <taxon>Bacillati</taxon>
        <taxon>Bacillota</taxon>
        <taxon>Clostridia</taxon>
        <taxon>Lachnospirales</taxon>
        <taxon>Lachnospiraceae</taxon>
        <taxon>Eisenbergiella</taxon>
    </lineage>
</organism>
<dbReference type="PANTHER" id="PTHR34580:SF1">
    <property type="entry name" value="PROTEIN PAFC"/>
    <property type="match status" value="1"/>
</dbReference>
<dbReference type="InterPro" id="IPR026881">
    <property type="entry name" value="WYL_dom"/>
</dbReference>
<accession>A0A1E3A6N1</accession>
<dbReference type="SUPFAM" id="SSF46785">
    <property type="entry name" value="Winged helix' DNA-binding domain"/>
    <property type="match status" value="1"/>
</dbReference>
<dbReference type="PATRIC" id="fig|1432052.4.peg.5650"/>
<protein>
    <submittedName>
        <fullName evidence="4">HTH domain protein</fullName>
    </submittedName>
</protein>
<dbReference type="PROSITE" id="PS51000">
    <property type="entry name" value="HTH_DEOR_2"/>
    <property type="match status" value="1"/>
</dbReference>
<keyword evidence="2" id="KW-0804">Transcription</keyword>
<dbReference type="AlphaFoldDB" id="A0A1E3A6N1"/>
<evidence type="ECO:0000313" key="5">
    <source>
        <dbReference type="Proteomes" id="UP000094067"/>
    </source>
</evidence>
<name>A0A1E3A6N1_9FIRM</name>
<dbReference type="GO" id="GO:0003700">
    <property type="term" value="F:DNA-binding transcription factor activity"/>
    <property type="evidence" value="ECO:0007669"/>
    <property type="project" value="InterPro"/>
</dbReference>
<dbReference type="InterPro" id="IPR001034">
    <property type="entry name" value="DeoR_HTH"/>
</dbReference>
<evidence type="ECO:0000259" key="3">
    <source>
        <dbReference type="PROSITE" id="PS51000"/>
    </source>
</evidence>
<dbReference type="RefSeq" id="WP_069154475.1">
    <property type="nucleotide sequence ID" value="NZ_MCGH01000003.1"/>
</dbReference>
<dbReference type="EMBL" id="MCGH01000003">
    <property type="protein sequence ID" value="ODM04279.1"/>
    <property type="molecule type" value="Genomic_DNA"/>
</dbReference>
<dbReference type="InterPro" id="IPR057727">
    <property type="entry name" value="WCX_dom"/>
</dbReference>
<dbReference type="SMART" id="SM00420">
    <property type="entry name" value="HTH_DEOR"/>
    <property type="match status" value="1"/>
</dbReference>
<dbReference type="PROSITE" id="PS52050">
    <property type="entry name" value="WYL"/>
    <property type="match status" value="1"/>
</dbReference>